<dbReference type="CDD" id="cd19958">
    <property type="entry name" value="pyocin_knob"/>
    <property type="match status" value="1"/>
</dbReference>
<accession>A0ABX8MSP4</accession>
<proteinExistence type="predicted"/>
<dbReference type="RefSeq" id="WP_124345877.1">
    <property type="nucleotide sequence ID" value="NZ_CP027706.1"/>
</dbReference>
<reference evidence="1" key="1">
    <citation type="submission" date="2021-06" db="EMBL/GenBank/DDBJ databases">
        <title>Updating the genus Pseudomonas: Description of 43 new species and partition of the Pseudomonas putida group.</title>
        <authorList>
            <person name="Girard L."/>
            <person name="Lood C."/>
            <person name="Vandamme P."/>
            <person name="Rokni-Zadeh H."/>
            <person name="van Noort V."/>
            <person name="Hofte M."/>
            <person name="Lavigne R."/>
            <person name="De Mot R."/>
        </authorList>
    </citation>
    <scope>NUCLEOTIDE SEQUENCE</scope>
    <source>
        <strain evidence="1">CMR12a</strain>
    </source>
</reference>
<protein>
    <submittedName>
        <fullName evidence="1">Pyocin knob domain-containing protein</fullName>
    </submittedName>
</protein>
<dbReference type="Proteomes" id="UP000693952">
    <property type="component" value="Chromosome"/>
</dbReference>
<gene>
    <name evidence="1" type="ORF">KSS89_07045</name>
</gene>
<name>A0ABX8MSP4_9PSED</name>
<evidence type="ECO:0000313" key="2">
    <source>
        <dbReference type="Proteomes" id="UP000693952"/>
    </source>
</evidence>
<dbReference type="EMBL" id="CP077074">
    <property type="protein sequence ID" value="QXH41972.1"/>
    <property type="molecule type" value="Genomic_DNA"/>
</dbReference>
<evidence type="ECO:0000313" key="1">
    <source>
        <dbReference type="EMBL" id="QXH41972.1"/>
    </source>
</evidence>
<sequence length="244" mass="25883">MARKNIELGVIPSGQGGDTFRSAMVKVNDMTTELYGLTTGQGHEDAVKAILLKYGIGSSILDIGEDLVDWINVTCSALVRNKGLSRLPSASDYYVVTYPLNASYVGQTAINIGSGQFYTRIKAGGWGGWREFLIAGDEAQYIENANGRAIKHKCGALQCWFSSGSAGATTLPIGSLFGSPQYTYTFPVPFVSAPVVTWSTSGAAGSLVWGVHAASNDTITIGNLVSPSGTATAYPQYFATGRWK</sequence>
<keyword evidence="2" id="KW-1185">Reference proteome</keyword>
<organism evidence="1 2">
    <name type="scientific">Pseudomonas sessilinigenes</name>
    <dbReference type="NCBI Taxonomy" id="658629"/>
    <lineage>
        <taxon>Bacteria</taxon>
        <taxon>Pseudomonadati</taxon>
        <taxon>Pseudomonadota</taxon>
        <taxon>Gammaproteobacteria</taxon>
        <taxon>Pseudomonadales</taxon>
        <taxon>Pseudomonadaceae</taxon>
        <taxon>Pseudomonas</taxon>
    </lineage>
</organism>